<gene>
    <name evidence="2" type="ORF">DS2_16869</name>
</gene>
<dbReference type="PATRIC" id="fig|1328313.3.peg.3446"/>
<feature type="domain" description="Methyltransferase" evidence="1">
    <location>
        <begin position="106"/>
        <end position="225"/>
    </location>
</feature>
<evidence type="ECO:0000259" key="1">
    <source>
        <dbReference type="Pfam" id="PF13679"/>
    </source>
</evidence>
<dbReference type="Pfam" id="PF13679">
    <property type="entry name" value="Methyltransf_32"/>
    <property type="match status" value="1"/>
</dbReference>
<protein>
    <recommendedName>
        <fullName evidence="1">Methyltransferase domain-containing protein</fullName>
    </recommendedName>
</protein>
<accession>W7QKH3</accession>
<reference evidence="2 3" key="1">
    <citation type="journal article" date="2014" name="Genome Announc.">
        <title>Draft Genome Sequence of the Agar-Degrading Bacterium Catenovulum sp. Strain DS-2, Isolated from Intestines of Haliotis diversicolor.</title>
        <authorList>
            <person name="Shan D."/>
            <person name="Li X."/>
            <person name="Gu Z."/>
            <person name="Wei G."/>
            <person name="Gao Z."/>
            <person name="Shao Z."/>
        </authorList>
    </citation>
    <scope>NUCLEOTIDE SEQUENCE [LARGE SCALE GENOMIC DNA]</scope>
    <source>
        <strain evidence="2 3">DS-2</strain>
    </source>
</reference>
<dbReference type="InterPro" id="IPR029063">
    <property type="entry name" value="SAM-dependent_MTases_sf"/>
</dbReference>
<evidence type="ECO:0000313" key="2">
    <source>
        <dbReference type="EMBL" id="EWH08568.1"/>
    </source>
</evidence>
<name>W7QKH3_9ALTE</name>
<sequence length="391" mass="44939">MSKLSIYFDKLDAALNKYQAYWNFVPFQCDDYPWQNPSLIQYLQLLADNSKLTHDEVCHQISEQFFPELTDAMQSIDFLQKQLVDDWYKPVPFWLQNGIHGRKITQVQQLSEQIKPKYPLLEWCAGKGHLGRLLSFQHNVAVTSVEWQKSLCEQGRKLAKTYEIQQDFIHADVLKQPATWLKPHQHVVALHACGDLHVTLLKQAVAAKVEYMHVAPCCYHLIAEQTYPALSALGQASGLTIAKAILKLAVQAQVTAGQRVANLRQTEVLWRLAYQLIRADISGETGYKSLPSVKKSWFSGAFADFVDWGINHQGLVLPAEINFADYLQRAAVKQKFIQQLEYVRHTFQRALEHWLVLDKALFLEQSGYQVEINYFCPYQTTPRNMMIVAKL</sequence>
<keyword evidence="3" id="KW-1185">Reference proteome</keyword>
<dbReference type="AlphaFoldDB" id="W7QKH3"/>
<organism evidence="2 3">
    <name type="scientific">Catenovulum agarivorans DS-2</name>
    <dbReference type="NCBI Taxonomy" id="1328313"/>
    <lineage>
        <taxon>Bacteria</taxon>
        <taxon>Pseudomonadati</taxon>
        <taxon>Pseudomonadota</taxon>
        <taxon>Gammaproteobacteria</taxon>
        <taxon>Alteromonadales</taxon>
        <taxon>Alteromonadaceae</taxon>
        <taxon>Catenovulum</taxon>
    </lineage>
</organism>
<dbReference type="RefSeq" id="WP_035016090.1">
    <property type="nucleotide sequence ID" value="NZ_ARZY01000043.1"/>
</dbReference>
<dbReference type="eggNOG" id="ENOG502Z7Q4">
    <property type="taxonomic scope" value="Bacteria"/>
</dbReference>
<evidence type="ECO:0000313" key="3">
    <source>
        <dbReference type="Proteomes" id="UP000019276"/>
    </source>
</evidence>
<proteinExistence type="predicted"/>
<dbReference type="OrthoDB" id="5298194at2"/>
<dbReference type="Proteomes" id="UP000019276">
    <property type="component" value="Unassembled WGS sequence"/>
</dbReference>
<dbReference type="PANTHER" id="PTHR13369">
    <property type="match status" value="1"/>
</dbReference>
<dbReference type="EMBL" id="ARZY01000043">
    <property type="protein sequence ID" value="EWH08568.1"/>
    <property type="molecule type" value="Genomic_DNA"/>
</dbReference>
<dbReference type="SUPFAM" id="SSF53335">
    <property type="entry name" value="S-adenosyl-L-methionine-dependent methyltransferases"/>
    <property type="match status" value="1"/>
</dbReference>
<comment type="caution">
    <text evidence="2">The sequence shown here is derived from an EMBL/GenBank/DDBJ whole genome shotgun (WGS) entry which is preliminary data.</text>
</comment>
<dbReference type="PANTHER" id="PTHR13369:SF0">
    <property type="entry name" value="GLUTATHIONE S-TRANSFERASE C-TERMINAL DOMAIN-CONTAINING PROTEIN"/>
    <property type="match status" value="1"/>
</dbReference>
<dbReference type="STRING" id="1328313.DS2_16869"/>
<dbReference type="InterPro" id="IPR025714">
    <property type="entry name" value="Methyltranfer_dom"/>
</dbReference>